<comment type="caution">
    <text evidence="3">The sequence shown here is derived from an EMBL/GenBank/DDBJ whole genome shotgun (WGS) entry which is preliminary data.</text>
</comment>
<dbReference type="InterPro" id="IPR006665">
    <property type="entry name" value="OmpA-like"/>
</dbReference>
<keyword evidence="3" id="KW-0969">Cilium</keyword>
<sequence length="447" mass="50206">MKRFLSLSLLALSMTAVAQTTPADSLAEVKVNETYLHELAPRYTRDYVRLGSFTQHWFLGVQGGYSAFVGSPVGCGDFFDRSTPMLNAYIGKWFTPSIALRVAYQGLKFKDSNLQSNNYQLYHADLMYNVANWFRSPTESLPRWDLSPYIGLGLAHGKDFVTVDGASRNYQFALTYGLQVRYRISRHFHLTGELGSFSTFRDFDTYGDHGKLSDNMLSASIGIGVTLGNPHWRRAVDATPYRNQSSYLLSYVDKLESNNQALRNRHTIDQKTLDELKKILELEGLLGKYGYLFDDNGNSKNNYRGLLSLRSRLNSSGIADTHDVPDELAGSPNILNIPIYFFFKLGKAELTDNSQLINLDELAKVAIEHNLKIKIMGAADSATGFATINNDLSQKRTRFIANELKNRGVDTGNMKGVSLGGIREFNNAKDNRYSKVAIYLELDADRL</sequence>
<organism evidence="3 4">
    <name type="scientific">Bacteroides uniformis</name>
    <dbReference type="NCBI Taxonomy" id="820"/>
    <lineage>
        <taxon>Bacteria</taxon>
        <taxon>Pseudomonadati</taxon>
        <taxon>Bacteroidota</taxon>
        <taxon>Bacteroidia</taxon>
        <taxon>Bacteroidales</taxon>
        <taxon>Bacteroidaceae</taxon>
        <taxon>Bacteroides</taxon>
    </lineage>
</organism>
<feature type="domain" description="OmpA-like" evidence="2">
    <location>
        <begin position="342"/>
        <end position="430"/>
    </location>
</feature>
<proteinExistence type="predicted"/>
<feature type="chain" id="PRO_5017767024" evidence="1">
    <location>
        <begin position="19"/>
        <end position="447"/>
    </location>
</feature>
<dbReference type="Gene3D" id="3.30.1330.60">
    <property type="entry name" value="OmpA-like domain"/>
    <property type="match status" value="1"/>
</dbReference>
<dbReference type="InterPro" id="IPR036737">
    <property type="entry name" value="OmpA-like_sf"/>
</dbReference>
<keyword evidence="3" id="KW-0282">Flagellum</keyword>
<keyword evidence="1" id="KW-0732">Signal</keyword>
<accession>A0A3E4R8G4</accession>
<keyword evidence="3" id="KW-0966">Cell projection</keyword>
<protein>
    <submittedName>
        <fullName evidence="3">Flagellar motor protein MotB</fullName>
    </submittedName>
</protein>
<dbReference type="AlphaFoldDB" id="A0A3E4R8G4"/>
<dbReference type="EMBL" id="QSRK01000004">
    <property type="protein sequence ID" value="RGL16325.1"/>
    <property type="molecule type" value="Genomic_DNA"/>
</dbReference>
<evidence type="ECO:0000259" key="2">
    <source>
        <dbReference type="Pfam" id="PF00691"/>
    </source>
</evidence>
<dbReference type="Proteomes" id="UP000260795">
    <property type="component" value="Unassembled WGS sequence"/>
</dbReference>
<dbReference type="SUPFAM" id="SSF56925">
    <property type="entry name" value="OMPA-like"/>
    <property type="match status" value="1"/>
</dbReference>
<evidence type="ECO:0000313" key="3">
    <source>
        <dbReference type="EMBL" id="RGL16325.1"/>
    </source>
</evidence>
<reference evidence="3 4" key="1">
    <citation type="submission" date="2018-08" db="EMBL/GenBank/DDBJ databases">
        <title>A genome reference for cultivated species of the human gut microbiota.</title>
        <authorList>
            <person name="Zou Y."/>
            <person name="Xue W."/>
            <person name="Luo G."/>
        </authorList>
    </citation>
    <scope>NUCLEOTIDE SEQUENCE [LARGE SCALE GENOMIC DNA]</scope>
    <source>
        <strain evidence="3 4">TF08-13</strain>
    </source>
</reference>
<dbReference type="Pfam" id="PF00691">
    <property type="entry name" value="OmpA"/>
    <property type="match status" value="1"/>
</dbReference>
<gene>
    <name evidence="3" type="ORF">DXC80_03915</name>
</gene>
<dbReference type="RefSeq" id="WP_117680719.1">
    <property type="nucleotide sequence ID" value="NZ_QSRK01000004.1"/>
</dbReference>
<evidence type="ECO:0000256" key="1">
    <source>
        <dbReference type="SAM" id="SignalP"/>
    </source>
</evidence>
<feature type="signal peptide" evidence="1">
    <location>
        <begin position="1"/>
        <end position="18"/>
    </location>
</feature>
<dbReference type="InterPro" id="IPR011250">
    <property type="entry name" value="OMP/PagP_B-barrel"/>
</dbReference>
<name>A0A3E4R8G4_BACUN</name>
<dbReference type="SUPFAM" id="SSF103088">
    <property type="entry name" value="OmpA-like"/>
    <property type="match status" value="1"/>
</dbReference>
<evidence type="ECO:0000313" key="4">
    <source>
        <dbReference type="Proteomes" id="UP000260795"/>
    </source>
</evidence>
<dbReference type="Gene3D" id="2.40.160.20">
    <property type="match status" value="1"/>
</dbReference>